<reference evidence="3" key="1">
    <citation type="submission" date="2018-07" db="EMBL/GenBank/DDBJ databases">
        <authorList>
            <person name="Quirk P.G."/>
            <person name="Krulwich T.A."/>
        </authorList>
    </citation>
    <scope>NUCLEOTIDE SEQUENCE</scope>
</reference>
<dbReference type="GO" id="GO:0003676">
    <property type="term" value="F:nucleic acid binding"/>
    <property type="evidence" value="ECO:0007669"/>
    <property type="project" value="InterPro"/>
</dbReference>
<dbReference type="GeneID" id="38278585"/>
<feature type="region of interest" description="Disordered" evidence="1">
    <location>
        <begin position="144"/>
        <end position="170"/>
    </location>
</feature>
<gene>
    <name evidence="3" type="primary">orf368</name>
</gene>
<geneLocation type="chloroplast" evidence="3"/>
<feature type="domain" description="3'-5' exonuclease" evidence="2">
    <location>
        <begin position="210"/>
        <end position="353"/>
    </location>
</feature>
<reference evidence="3" key="2">
    <citation type="journal article" date="2019" name="Mol. Phylogenet. Evol.">
        <title>Reassessment of the classification of bryopsidales (chlorophyta) based on chloroplast phylogenomic analyses.</title>
        <authorList>
            <person name="Cremen M.C."/>
            <person name="Leliaert F."/>
            <person name="West J."/>
            <person name="Lam D.W."/>
            <person name="Shimada S."/>
            <person name="Lopez-Bautista J.M."/>
            <person name="Verbruggen H."/>
        </authorList>
    </citation>
    <scope>NUCLEOTIDE SEQUENCE</scope>
</reference>
<keyword evidence="3" id="KW-0934">Plastid</keyword>
<evidence type="ECO:0000256" key="1">
    <source>
        <dbReference type="SAM" id="MobiDB-lite"/>
    </source>
</evidence>
<evidence type="ECO:0000259" key="2">
    <source>
        <dbReference type="Pfam" id="PF01612"/>
    </source>
</evidence>
<evidence type="ECO:0000313" key="3">
    <source>
        <dbReference type="EMBL" id="AYC64818.1"/>
    </source>
</evidence>
<organism evidence="3">
    <name type="scientific">Boodleopsis pusilla</name>
    <dbReference type="NCBI Taxonomy" id="381415"/>
    <lineage>
        <taxon>Eukaryota</taxon>
        <taxon>Viridiplantae</taxon>
        <taxon>Chlorophyta</taxon>
        <taxon>core chlorophytes</taxon>
        <taxon>Ulvophyceae</taxon>
        <taxon>TCBD clade</taxon>
        <taxon>Bryopsidales</taxon>
        <taxon>Halimedineae</taxon>
        <taxon>Halimedaceae</taxon>
        <taxon>Rhipileae</taxon>
        <taxon>Boodleopsis</taxon>
    </lineage>
</organism>
<dbReference type="GO" id="GO:0008408">
    <property type="term" value="F:3'-5' exonuclease activity"/>
    <property type="evidence" value="ECO:0007669"/>
    <property type="project" value="InterPro"/>
</dbReference>
<keyword evidence="3" id="KW-0150">Chloroplast</keyword>
<dbReference type="InterPro" id="IPR002562">
    <property type="entry name" value="3'-5'_exonuclease_dom"/>
</dbReference>
<accession>A0A386AZE6</accession>
<dbReference type="AlphaFoldDB" id="A0A386AZE6"/>
<dbReference type="SUPFAM" id="SSF53098">
    <property type="entry name" value="Ribonuclease H-like"/>
    <property type="match status" value="1"/>
</dbReference>
<protein>
    <recommendedName>
        <fullName evidence="2">3'-5' exonuclease domain-containing protein</fullName>
    </recommendedName>
</protein>
<dbReference type="Gene3D" id="3.30.420.10">
    <property type="entry name" value="Ribonuclease H-like superfamily/Ribonuclease H"/>
    <property type="match status" value="1"/>
</dbReference>
<dbReference type="EMBL" id="MH591103">
    <property type="protein sequence ID" value="AYC64818.1"/>
    <property type="molecule type" value="Genomic_DNA"/>
</dbReference>
<dbReference type="RefSeq" id="YP_009518868.1">
    <property type="nucleotide sequence ID" value="NC_039520.1"/>
</dbReference>
<sequence>MKIYWFVRSCLKVLKKTRLHIQNFITRHIIFCEESWVPLGAPEDSHTESSLYGGYLKYTQEQGVKLVDILSYGTFRQEFLPLLNRLRPHWKVFERRRLHSRKKVFGILNIQITTYISEDSEISLVNLDSFRAAPFWVRSDQAVDRPRTGRGQAADRLRTGRGQATDRPRPGCDQAALQNIQSLLMNVPNASEEPEVLIQPELGVVQNLFQTNPVIALDTEFVKDQLAYIGFLHSNKVCIFTHNAGFAGFSETFLNWLKGNVAIIGFFMIVDLTMLWRQFQASGPSSEILLYKVFDIYLFFKLVHNGFKNQNSLAHWANRICKIHLDKSFQQTNWFTTPLDKNITEYLKGDVWVPTPPLCARYSVFVLL</sequence>
<dbReference type="Pfam" id="PF01612">
    <property type="entry name" value="DNA_pol_A_exo1"/>
    <property type="match status" value="1"/>
</dbReference>
<dbReference type="InterPro" id="IPR036397">
    <property type="entry name" value="RNaseH_sf"/>
</dbReference>
<dbReference type="GO" id="GO:0006139">
    <property type="term" value="P:nucleobase-containing compound metabolic process"/>
    <property type="evidence" value="ECO:0007669"/>
    <property type="project" value="InterPro"/>
</dbReference>
<proteinExistence type="predicted"/>
<name>A0A386AZE6_9CHLO</name>
<dbReference type="InterPro" id="IPR012337">
    <property type="entry name" value="RNaseH-like_sf"/>
</dbReference>